<organism evidence="2 3">
    <name type="scientific">Coprococcus comes</name>
    <dbReference type="NCBI Taxonomy" id="410072"/>
    <lineage>
        <taxon>Bacteria</taxon>
        <taxon>Bacillati</taxon>
        <taxon>Bacillota</taxon>
        <taxon>Clostridia</taxon>
        <taxon>Lachnospirales</taxon>
        <taxon>Lachnospiraceae</taxon>
        <taxon>Coprococcus</taxon>
    </lineage>
</organism>
<dbReference type="Pfam" id="PF18075">
    <property type="entry name" value="FtsX_ECD"/>
    <property type="match status" value="1"/>
</dbReference>
<protein>
    <recommendedName>
        <fullName evidence="1">FtsX extracellular domain-containing protein</fullName>
    </recommendedName>
</protein>
<dbReference type="RefSeq" id="WP_207719267.1">
    <property type="nucleotide sequence ID" value="NZ_JABWDC010000024.1"/>
</dbReference>
<evidence type="ECO:0000313" key="2">
    <source>
        <dbReference type="EMBL" id="NUN86537.1"/>
    </source>
</evidence>
<feature type="domain" description="FtsX extracellular" evidence="1">
    <location>
        <begin position="46"/>
        <end position="110"/>
    </location>
</feature>
<dbReference type="Gene3D" id="3.30.70.3040">
    <property type="match status" value="1"/>
</dbReference>
<reference evidence="2 3" key="1">
    <citation type="submission" date="2020-04" db="EMBL/GenBank/DDBJ databases">
        <authorList>
            <person name="Pieper L."/>
        </authorList>
    </citation>
    <scope>NUCLEOTIDE SEQUENCE [LARGE SCALE GENOMIC DNA]</scope>
    <source>
        <strain evidence="2 3">F22</strain>
    </source>
</reference>
<comment type="caution">
    <text evidence="2">The sequence shown here is derived from an EMBL/GenBank/DDBJ whole genome shotgun (WGS) entry which is preliminary data.</text>
</comment>
<gene>
    <name evidence="2" type="ORF">HUU93_08000</name>
</gene>
<dbReference type="EMBL" id="JABWDC010000024">
    <property type="protein sequence ID" value="NUN86537.1"/>
    <property type="molecule type" value="Genomic_DNA"/>
</dbReference>
<name>A0A849XPU3_9FIRM</name>
<proteinExistence type="predicted"/>
<evidence type="ECO:0000259" key="1">
    <source>
        <dbReference type="Pfam" id="PF18075"/>
    </source>
</evidence>
<dbReference type="Proteomes" id="UP000554488">
    <property type="component" value="Unassembled WGS sequence"/>
</dbReference>
<accession>A0A849XPU3</accession>
<reference evidence="2 3" key="2">
    <citation type="submission" date="2020-07" db="EMBL/GenBank/DDBJ databases">
        <title>Bacterial metabolism rescues the inhibition of intestinal drug absorption by food and drug additives.</title>
        <authorList>
            <person name="Zou L."/>
            <person name="Spanogiannopoulos P."/>
            <person name="Chien H.-C."/>
            <person name="Pieper L.M."/>
            <person name="Cai W."/>
            <person name="Khuri N."/>
            <person name="Pottel J."/>
            <person name="Vora B."/>
            <person name="Ni Z."/>
            <person name="Tsakalozou E."/>
            <person name="Zhang W."/>
            <person name="Shoichet B.K."/>
            <person name="Giacomini K.M."/>
            <person name="Turnbaugh P.J."/>
        </authorList>
    </citation>
    <scope>NUCLEOTIDE SEQUENCE [LARGE SCALE GENOMIC DNA]</scope>
    <source>
        <strain evidence="2 3">F22</strain>
    </source>
</reference>
<dbReference type="InterPro" id="IPR040690">
    <property type="entry name" value="FtsX_ECD"/>
</dbReference>
<dbReference type="AlphaFoldDB" id="A0A849XPU3"/>
<evidence type="ECO:0000313" key="3">
    <source>
        <dbReference type="Proteomes" id="UP000554488"/>
    </source>
</evidence>
<sequence>MCIRECSITDVTNSDNDAKTFFRKISDKKMKNKFPNSKEASDYKATVFFSENTSKEQKNNLKEKIEAMDGVVSVTYISSDEMWNKFKEQYYDEDDDSAEGFKSDNPLSNSDCLEIVYKIKYEETLFSKLEESEEVGRINK</sequence>